<keyword evidence="3" id="KW-0808">Transferase</keyword>
<dbReference type="InterPro" id="IPR005475">
    <property type="entry name" value="Transketolase-like_Pyr-bd"/>
</dbReference>
<dbReference type="Gene3D" id="3.40.50.970">
    <property type="match status" value="1"/>
</dbReference>
<evidence type="ECO:0000256" key="4">
    <source>
        <dbReference type="ARBA" id="ARBA00022842"/>
    </source>
</evidence>
<dbReference type="HOGENOM" id="CLU_1634518_0_0_7"/>
<feature type="domain" description="Transketolase-like pyrimidine-binding" evidence="6">
    <location>
        <begin position="4"/>
        <end position="160"/>
    </location>
</feature>
<dbReference type="Proteomes" id="UP000002714">
    <property type="component" value="Chromosome"/>
</dbReference>
<dbReference type="PANTHER" id="PTHR43322">
    <property type="entry name" value="1-D-DEOXYXYLULOSE 5-PHOSPHATE SYNTHASE-RELATED"/>
    <property type="match status" value="1"/>
</dbReference>
<dbReference type="GO" id="GO:0016114">
    <property type="term" value="P:terpenoid biosynthetic process"/>
    <property type="evidence" value="ECO:0007669"/>
    <property type="project" value="InterPro"/>
</dbReference>
<dbReference type="AlphaFoldDB" id="Q30U70"/>
<sequence length="162" mass="18458">MSNLVSKQDIMKELYSYFKEDESMVLLAGDMGFAVLDEFFDNHSNRAFNTGINEQATVSMAAGMSMTGLKPIIYSQIPFITMRAYEQLRYDVNEHKLNIKIIGVGADNYFSMLGRSHCMDDDDIKLISILKNILILSPTKESVRDEVKKMIEHNGPVYMRSL</sequence>
<organism evidence="7 8">
    <name type="scientific">Sulfurimonas denitrificans (strain ATCC 33889 / DSM 1251)</name>
    <name type="common">Thiomicrospira denitrificans (strain ATCC 33889 / DSM 1251)</name>
    <dbReference type="NCBI Taxonomy" id="326298"/>
    <lineage>
        <taxon>Bacteria</taxon>
        <taxon>Pseudomonadati</taxon>
        <taxon>Campylobacterota</taxon>
        <taxon>Epsilonproteobacteria</taxon>
        <taxon>Campylobacterales</taxon>
        <taxon>Sulfurimonadaceae</taxon>
        <taxon>Sulfurimonas</taxon>
    </lineage>
</organism>
<dbReference type="SMART" id="SM00861">
    <property type="entry name" value="Transket_pyr"/>
    <property type="match status" value="1"/>
</dbReference>
<comment type="subunit">
    <text evidence="2">Homodimer.</text>
</comment>
<dbReference type="STRING" id="326298.Suden_0180"/>
<reference evidence="7 8" key="1">
    <citation type="journal article" date="2008" name="Appl. Environ. Microbiol.">
        <title>Genome of the epsilonproteobacterial chemolithoautotroph Sulfurimonas denitrificans.</title>
        <authorList>
            <person name="Sievert S.M."/>
            <person name="Scott K.M."/>
            <person name="Klotz M.G."/>
            <person name="Chain P.S.G."/>
            <person name="Hauser L.J."/>
            <person name="Hemp J."/>
            <person name="Huegler M."/>
            <person name="Land M."/>
            <person name="Lapidus A."/>
            <person name="Larimer F.W."/>
            <person name="Lucas S."/>
            <person name="Malfatti S.A."/>
            <person name="Meyer F."/>
            <person name="Paulsen I.T."/>
            <person name="Ren Q."/>
            <person name="Simon J."/>
            <person name="Bailey K."/>
            <person name="Diaz E."/>
            <person name="Fitzpatrick K.A."/>
            <person name="Glover B."/>
            <person name="Gwatney N."/>
            <person name="Korajkic A."/>
            <person name="Long A."/>
            <person name="Mobberley J.M."/>
            <person name="Pantry S.N."/>
            <person name="Pazder G."/>
            <person name="Peterson S."/>
            <person name="Quintanilla J.D."/>
            <person name="Sprinkle R."/>
            <person name="Stephens J."/>
            <person name="Thomas P."/>
            <person name="Vaughn R."/>
            <person name="Weber M.J."/>
            <person name="Wooten L.L."/>
        </authorList>
    </citation>
    <scope>NUCLEOTIDE SEQUENCE [LARGE SCALE GENOMIC DNA]</scope>
    <source>
        <strain evidence="8">ATCC 33889 / DSM 1251</strain>
    </source>
</reference>
<gene>
    <name evidence="7" type="ordered locus">Suden_0180</name>
</gene>
<proteinExistence type="predicted"/>
<dbReference type="Pfam" id="PF02779">
    <property type="entry name" value="Transket_pyr"/>
    <property type="match status" value="1"/>
</dbReference>
<dbReference type="GO" id="GO:0008661">
    <property type="term" value="F:1-deoxy-D-xylulose-5-phosphate synthase activity"/>
    <property type="evidence" value="ECO:0007669"/>
    <property type="project" value="InterPro"/>
</dbReference>
<dbReference type="InterPro" id="IPR029061">
    <property type="entry name" value="THDP-binding"/>
</dbReference>
<dbReference type="CDD" id="cd07033">
    <property type="entry name" value="TPP_PYR_DXS_TK_like"/>
    <property type="match status" value="1"/>
</dbReference>
<evidence type="ECO:0000256" key="1">
    <source>
        <dbReference type="ARBA" id="ARBA00001946"/>
    </source>
</evidence>
<dbReference type="RefSeq" id="WP_011371816.1">
    <property type="nucleotide sequence ID" value="NC_007575.1"/>
</dbReference>
<comment type="cofactor">
    <cofactor evidence="1">
        <name>Mg(2+)</name>
        <dbReference type="ChEBI" id="CHEBI:18420"/>
    </cofactor>
</comment>
<dbReference type="InterPro" id="IPR005477">
    <property type="entry name" value="Dxylulose-5-P_synthase"/>
</dbReference>
<accession>Q30U70</accession>
<keyword evidence="8" id="KW-1185">Reference proteome</keyword>
<dbReference type="PANTHER" id="PTHR43322:SF5">
    <property type="entry name" value="1-DEOXY-D-XYLULOSE-5-PHOSPHATE SYNTHASE, CHLOROPLASTIC"/>
    <property type="match status" value="1"/>
</dbReference>
<evidence type="ECO:0000313" key="7">
    <source>
        <dbReference type="EMBL" id="ABB43461.1"/>
    </source>
</evidence>
<dbReference type="SUPFAM" id="SSF52518">
    <property type="entry name" value="Thiamin diphosphate-binding fold (THDP-binding)"/>
    <property type="match status" value="1"/>
</dbReference>
<dbReference type="KEGG" id="tdn:Suden_0180"/>
<evidence type="ECO:0000256" key="2">
    <source>
        <dbReference type="ARBA" id="ARBA00011738"/>
    </source>
</evidence>
<dbReference type="eggNOG" id="COG3958">
    <property type="taxonomic scope" value="Bacteria"/>
</dbReference>
<keyword evidence="4" id="KW-0460">Magnesium</keyword>
<evidence type="ECO:0000256" key="3">
    <source>
        <dbReference type="ARBA" id="ARBA00022679"/>
    </source>
</evidence>
<protein>
    <submittedName>
        <fullName evidence="7">Transketolase, central region</fullName>
    </submittedName>
</protein>
<keyword evidence="5" id="KW-0786">Thiamine pyrophosphate</keyword>
<evidence type="ECO:0000256" key="5">
    <source>
        <dbReference type="ARBA" id="ARBA00023052"/>
    </source>
</evidence>
<evidence type="ECO:0000313" key="8">
    <source>
        <dbReference type="Proteomes" id="UP000002714"/>
    </source>
</evidence>
<dbReference type="OrthoDB" id="9803371at2"/>
<dbReference type="EMBL" id="CP000153">
    <property type="protein sequence ID" value="ABB43461.1"/>
    <property type="molecule type" value="Genomic_DNA"/>
</dbReference>
<evidence type="ECO:0000259" key="6">
    <source>
        <dbReference type="SMART" id="SM00861"/>
    </source>
</evidence>
<name>Q30U70_SULDN</name>